<dbReference type="Pfam" id="PF00106">
    <property type="entry name" value="adh_short"/>
    <property type="match status" value="1"/>
</dbReference>
<accession>A0AA37WNH7</accession>
<name>A0AA37WNH7_9GAMM</name>
<dbReference type="PANTHER" id="PTHR24320:SF148">
    <property type="entry name" value="NAD(P)-BINDING ROSSMANN-FOLD SUPERFAMILY PROTEIN"/>
    <property type="match status" value="1"/>
</dbReference>
<evidence type="ECO:0000313" key="3">
    <source>
        <dbReference type="EMBL" id="GLS27545.1"/>
    </source>
</evidence>
<dbReference type="EMBL" id="BSPD01000080">
    <property type="protein sequence ID" value="GLS27545.1"/>
    <property type="molecule type" value="Genomic_DNA"/>
</dbReference>
<keyword evidence="4" id="KW-1185">Reference proteome</keyword>
<evidence type="ECO:0000313" key="4">
    <source>
        <dbReference type="Proteomes" id="UP001156870"/>
    </source>
</evidence>
<dbReference type="InterPro" id="IPR036291">
    <property type="entry name" value="NAD(P)-bd_dom_sf"/>
</dbReference>
<protein>
    <submittedName>
        <fullName evidence="3">Short-chain dehydrogenase</fullName>
    </submittedName>
</protein>
<dbReference type="Proteomes" id="UP001156870">
    <property type="component" value="Unassembled WGS sequence"/>
</dbReference>
<proteinExistence type="inferred from homology"/>
<dbReference type="GO" id="GO:0016491">
    <property type="term" value="F:oxidoreductase activity"/>
    <property type="evidence" value="ECO:0007669"/>
    <property type="project" value="UniProtKB-KW"/>
</dbReference>
<dbReference type="InterPro" id="IPR002347">
    <property type="entry name" value="SDR_fam"/>
</dbReference>
<gene>
    <name evidence="3" type="ORF">GCM10007877_32640</name>
</gene>
<comment type="similarity">
    <text evidence="1">Belongs to the short-chain dehydrogenases/reductases (SDR) family.</text>
</comment>
<evidence type="ECO:0000256" key="1">
    <source>
        <dbReference type="ARBA" id="ARBA00006484"/>
    </source>
</evidence>
<organism evidence="3 4">
    <name type="scientific">Marinibactrum halimedae</name>
    <dbReference type="NCBI Taxonomy" id="1444977"/>
    <lineage>
        <taxon>Bacteria</taxon>
        <taxon>Pseudomonadati</taxon>
        <taxon>Pseudomonadota</taxon>
        <taxon>Gammaproteobacteria</taxon>
        <taxon>Cellvibrionales</taxon>
        <taxon>Cellvibrionaceae</taxon>
        <taxon>Marinibactrum</taxon>
    </lineage>
</organism>
<dbReference type="RefSeq" id="WP_232593979.1">
    <property type="nucleotide sequence ID" value="NZ_BSPD01000080.1"/>
</dbReference>
<dbReference type="SUPFAM" id="SSF51735">
    <property type="entry name" value="NAD(P)-binding Rossmann-fold domains"/>
    <property type="match status" value="1"/>
</dbReference>
<evidence type="ECO:0000256" key="2">
    <source>
        <dbReference type="ARBA" id="ARBA00023002"/>
    </source>
</evidence>
<dbReference type="Gene3D" id="3.40.50.720">
    <property type="entry name" value="NAD(P)-binding Rossmann-like Domain"/>
    <property type="match status" value="1"/>
</dbReference>
<dbReference type="PANTHER" id="PTHR24320">
    <property type="entry name" value="RETINOL DEHYDROGENASE"/>
    <property type="match status" value="1"/>
</dbReference>
<sequence>MAIQTKYFDNWLSKIPNSPDTVMAITGTTSGTGYWASVFAIRKNVKALLLLNRESPRVEEAVTKLQTEIKNSGSSTQLHTIACDLKSVESVKKAAEQVNLIAKNYGGLNVLANNAGFGPVNDTRSALGYDIQMQVNFYSHYLLAKHVFPSFDLALENGKEVRICQQTSGVRYMSKLPQEETFFLTSKAGTLGGDSPNAGLERYRQSKLACITFALKLGQMLEQRGYDTNKIKSLCSEPGFAETNLVTNSTADNSLFIKLLAKVVIRVMQLKMKRQSAADGSLTIAHASLAENILNGDFIQPNEFDVGTPAKSLSEGKLDHGKPEHEKFCLDPHNQELCWKMSEQAFGDFFEFAKK</sequence>
<reference evidence="3 4" key="1">
    <citation type="journal article" date="2014" name="Int. J. Syst. Evol. Microbiol.">
        <title>Complete genome sequence of Corynebacterium casei LMG S-19264T (=DSM 44701T), isolated from a smear-ripened cheese.</title>
        <authorList>
            <consortium name="US DOE Joint Genome Institute (JGI-PGF)"/>
            <person name="Walter F."/>
            <person name="Albersmeier A."/>
            <person name="Kalinowski J."/>
            <person name="Ruckert C."/>
        </authorList>
    </citation>
    <scope>NUCLEOTIDE SEQUENCE [LARGE SCALE GENOMIC DNA]</scope>
    <source>
        <strain evidence="3 4">NBRC 110095</strain>
    </source>
</reference>
<dbReference type="AlphaFoldDB" id="A0AA37WNH7"/>
<comment type="caution">
    <text evidence="3">The sequence shown here is derived from an EMBL/GenBank/DDBJ whole genome shotgun (WGS) entry which is preliminary data.</text>
</comment>
<keyword evidence="2" id="KW-0560">Oxidoreductase</keyword>